<dbReference type="Proteomes" id="UP000585614">
    <property type="component" value="Unassembled WGS sequence"/>
</dbReference>
<gene>
    <name evidence="2" type="ORF">mRhiFer1_008250</name>
</gene>
<evidence type="ECO:0000313" key="3">
    <source>
        <dbReference type="Proteomes" id="UP000585614"/>
    </source>
</evidence>
<keyword evidence="1" id="KW-0812">Transmembrane</keyword>
<comment type="caution">
    <text evidence="2">The sequence shown here is derived from an EMBL/GenBank/DDBJ whole genome shotgun (WGS) entry which is preliminary data.</text>
</comment>
<evidence type="ECO:0000256" key="1">
    <source>
        <dbReference type="SAM" id="Phobius"/>
    </source>
</evidence>
<reference evidence="2 3" key="1">
    <citation type="journal article" date="2020" name="Nature">
        <title>Six reference-quality genomes reveal evolution of bat adaptations.</title>
        <authorList>
            <person name="Jebb D."/>
            <person name="Huang Z."/>
            <person name="Pippel M."/>
            <person name="Hughes G.M."/>
            <person name="Lavrichenko K."/>
            <person name="Devanna P."/>
            <person name="Winkler S."/>
            <person name="Jermiin L.S."/>
            <person name="Skirmuntt E.C."/>
            <person name="Katzourakis A."/>
            <person name="Burkitt-Gray L."/>
            <person name="Ray D.A."/>
            <person name="Sullivan K.A.M."/>
            <person name="Roscito J.G."/>
            <person name="Kirilenko B.M."/>
            <person name="Davalos L.M."/>
            <person name="Corthals A.P."/>
            <person name="Power M.L."/>
            <person name="Jones G."/>
            <person name="Ransome R.D."/>
            <person name="Dechmann D.K.N."/>
            <person name="Locatelli A.G."/>
            <person name="Puechmaille S.J."/>
            <person name="Fedrigo O."/>
            <person name="Jarvis E.D."/>
            <person name="Hiller M."/>
            <person name="Vernes S.C."/>
            <person name="Myers E.W."/>
            <person name="Teeling E.C."/>
        </authorList>
    </citation>
    <scope>NUCLEOTIDE SEQUENCE [LARGE SCALE GENOMIC DNA]</scope>
    <source>
        <strain evidence="2">MRhiFer1</strain>
        <tissue evidence="2">Lung</tissue>
    </source>
</reference>
<keyword evidence="1" id="KW-0472">Membrane</keyword>
<dbReference type="EMBL" id="JACAGC010000012">
    <property type="protein sequence ID" value="KAF6327529.1"/>
    <property type="molecule type" value="Genomic_DNA"/>
</dbReference>
<organism evidence="2 3">
    <name type="scientific">Rhinolophus ferrumequinum</name>
    <name type="common">Greater horseshoe bat</name>
    <dbReference type="NCBI Taxonomy" id="59479"/>
    <lineage>
        <taxon>Eukaryota</taxon>
        <taxon>Metazoa</taxon>
        <taxon>Chordata</taxon>
        <taxon>Craniata</taxon>
        <taxon>Vertebrata</taxon>
        <taxon>Euteleostomi</taxon>
        <taxon>Mammalia</taxon>
        <taxon>Eutheria</taxon>
        <taxon>Laurasiatheria</taxon>
        <taxon>Chiroptera</taxon>
        <taxon>Yinpterochiroptera</taxon>
        <taxon>Rhinolophoidea</taxon>
        <taxon>Rhinolophidae</taxon>
        <taxon>Rhinolophinae</taxon>
        <taxon>Rhinolophus</taxon>
    </lineage>
</organism>
<evidence type="ECO:0000313" key="2">
    <source>
        <dbReference type="EMBL" id="KAF6327529.1"/>
    </source>
</evidence>
<name>A0A7J7VQW8_RHIFE</name>
<proteinExistence type="predicted"/>
<accession>A0A7J7VQW8</accession>
<sequence>MTQKTRLMNLIRLILILEMREQTLERSLWNTIKMCTVLLIVVWTNLLWGSLLIMMNRVVLCMIRLPPLHGRVLTQKRGFIINLEQNYVLTQPLLSLQVFTQRRVSVDFMKINVIKLGTISEWLLNFRELIEERKRLLKKLNLENIREITQESNHLSVGKT</sequence>
<keyword evidence="1" id="KW-1133">Transmembrane helix</keyword>
<protein>
    <submittedName>
        <fullName evidence="2">Uncharacterized protein</fullName>
    </submittedName>
</protein>
<feature type="transmembrane region" description="Helical" evidence="1">
    <location>
        <begin position="31"/>
        <end position="54"/>
    </location>
</feature>
<dbReference type="AlphaFoldDB" id="A0A7J7VQW8"/>